<dbReference type="Proteomes" id="UP000812844">
    <property type="component" value="Unassembled WGS sequence"/>
</dbReference>
<evidence type="ECO:0000313" key="1">
    <source>
        <dbReference type="EMBL" id="MBW3081985.1"/>
    </source>
</evidence>
<accession>A0ABS6W662</accession>
<comment type="caution">
    <text evidence="1">The sequence shown here is derived from an EMBL/GenBank/DDBJ whole genome shotgun (WGS) entry which is preliminary data.</text>
</comment>
<reference evidence="1 2" key="1">
    <citation type="submission" date="2021-05" db="EMBL/GenBank/DDBJ databases">
        <title>Phylogenetic classification of ten novel species belonging to the genus Bifidobacterium comprising B. colchicus sp. nov., B. abeli sp. nov., B. bicoloris sp. nov., B. guerezis sp. nov., B. rosaliae sp. nov., B. santillanensis sp. nov., B. argentati sp. nov., B. amazzoni sp. nov., B. pluviali sp. nov., and B. pinnaculum sp. nov.</title>
        <authorList>
            <person name="Lugli G.A."/>
            <person name="Ruiz Garcia L."/>
            <person name="Margolles A."/>
            <person name="Ventura M."/>
        </authorList>
    </citation>
    <scope>NUCLEOTIDE SEQUENCE [LARGE SCALE GENOMIC DNA]</scope>
    <source>
        <strain evidence="1 2">6T3</strain>
    </source>
</reference>
<proteinExistence type="predicted"/>
<sequence length="66" mass="7833">MSIDWTTDPMLADFVRRCRQGERMVDETDLEADRREAQKARNRECSRLSHAKRRARLKAKENGTIR</sequence>
<name>A0ABS6W662_9BIFI</name>
<gene>
    <name evidence="1" type="ORF">KIH73_01070</name>
</gene>
<protein>
    <submittedName>
        <fullName evidence="1">Uncharacterized protein</fullName>
    </submittedName>
</protein>
<evidence type="ECO:0000313" key="2">
    <source>
        <dbReference type="Proteomes" id="UP000812844"/>
    </source>
</evidence>
<organism evidence="1 2">
    <name type="scientific">Bifidobacterium phasiani</name>
    <dbReference type="NCBI Taxonomy" id="2834431"/>
    <lineage>
        <taxon>Bacteria</taxon>
        <taxon>Bacillati</taxon>
        <taxon>Actinomycetota</taxon>
        <taxon>Actinomycetes</taxon>
        <taxon>Bifidobacteriales</taxon>
        <taxon>Bifidobacteriaceae</taxon>
        <taxon>Bifidobacterium</taxon>
    </lineage>
</organism>
<dbReference type="RefSeq" id="WP_219079660.1">
    <property type="nucleotide sequence ID" value="NZ_JAHBBD010000001.1"/>
</dbReference>
<keyword evidence="2" id="KW-1185">Reference proteome</keyword>
<dbReference type="EMBL" id="JAHBBD010000001">
    <property type="protein sequence ID" value="MBW3081985.1"/>
    <property type="molecule type" value="Genomic_DNA"/>
</dbReference>